<dbReference type="InterPro" id="IPR020449">
    <property type="entry name" value="Tscrpt_reg_AraC-type_HTH"/>
</dbReference>
<dbReference type="Gene3D" id="1.10.10.60">
    <property type="entry name" value="Homeodomain-like"/>
    <property type="match status" value="1"/>
</dbReference>
<evidence type="ECO:0000259" key="4">
    <source>
        <dbReference type="PROSITE" id="PS01124"/>
    </source>
</evidence>
<feature type="domain" description="HTH araC/xylS-type" evidence="4">
    <location>
        <begin position="238"/>
        <end position="336"/>
    </location>
</feature>
<dbReference type="PANTHER" id="PTHR47894:SF4">
    <property type="entry name" value="HTH-TYPE TRANSCRIPTIONAL REGULATOR GADX"/>
    <property type="match status" value="1"/>
</dbReference>
<gene>
    <name evidence="5" type="ORF">I2H36_13020</name>
</gene>
<dbReference type="InterPro" id="IPR018060">
    <property type="entry name" value="HTH_AraC"/>
</dbReference>
<sequence>MPPPALSTGVIRISVTKEIVPLLRAFGADPDEVIGQAGLDPRLFDDENNTIRYAALGHLLARCVARTRCPHFGLLVGQRGTLSTIGPVGGLMQHLPTVGEALSALVEHLHLHDRGAAPTLSVSGDVALLGYAIYEPGVESPEQITDGAIAVAMNIMRMLCGPDWVSDEVLLPRHAPADLAPYRRFFQAPVRFDQEVAALVFPVRWLGHRIAGADPIFREVFEARVRDLEAAAEKGWQENLRRLLRTEILTNRCSAATVADRLAVHRRTLSRHLHADGTGFRGLVDEARFEIARQLLANGKVPLNQVAAALGYSEASAFTRAFRRWSGRTPTAWRAEQRQSALEP</sequence>
<name>A0ABS0HU02_9HYPH</name>
<evidence type="ECO:0000313" key="5">
    <source>
        <dbReference type="EMBL" id="MBF9196965.1"/>
    </source>
</evidence>
<dbReference type="InterPro" id="IPR032687">
    <property type="entry name" value="AraC-type_N"/>
</dbReference>
<accession>A0ABS0HU02</accession>
<dbReference type="SUPFAM" id="SSF46689">
    <property type="entry name" value="Homeodomain-like"/>
    <property type="match status" value="1"/>
</dbReference>
<keyword evidence="2" id="KW-0238">DNA-binding</keyword>
<proteinExistence type="predicted"/>
<dbReference type="SMART" id="SM00342">
    <property type="entry name" value="HTH_ARAC"/>
    <property type="match status" value="1"/>
</dbReference>
<protein>
    <submittedName>
        <fullName evidence="5">AraC family transcriptional regulator</fullName>
    </submittedName>
</protein>
<dbReference type="PANTHER" id="PTHR47894">
    <property type="entry name" value="HTH-TYPE TRANSCRIPTIONAL REGULATOR GADX"/>
    <property type="match status" value="1"/>
</dbReference>
<dbReference type="PROSITE" id="PS01124">
    <property type="entry name" value="HTH_ARAC_FAMILY_2"/>
    <property type="match status" value="1"/>
</dbReference>
<keyword evidence="6" id="KW-1185">Reference proteome</keyword>
<keyword evidence="1" id="KW-0805">Transcription regulation</keyword>
<dbReference type="EMBL" id="JADQDN010000006">
    <property type="protein sequence ID" value="MBF9196965.1"/>
    <property type="molecule type" value="Genomic_DNA"/>
</dbReference>
<evidence type="ECO:0000313" key="6">
    <source>
        <dbReference type="Proteomes" id="UP000611708"/>
    </source>
</evidence>
<dbReference type="PRINTS" id="PR00032">
    <property type="entry name" value="HTHARAC"/>
</dbReference>
<dbReference type="Proteomes" id="UP000611708">
    <property type="component" value="Unassembled WGS sequence"/>
</dbReference>
<comment type="caution">
    <text evidence="5">The sequence shown here is derived from an EMBL/GenBank/DDBJ whole genome shotgun (WGS) entry which is preliminary data.</text>
</comment>
<evidence type="ECO:0000256" key="2">
    <source>
        <dbReference type="ARBA" id="ARBA00023125"/>
    </source>
</evidence>
<keyword evidence="3" id="KW-0804">Transcription</keyword>
<dbReference type="InterPro" id="IPR009057">
    <property type="entry name" value="Homeodomain-like_sf"/>
</dbReference>
<organism evidence="5 6">
    <name type="scientific">Microvirga terrestris</name>
    <dbReference type="NCBI Taxonomy" id="2791024"/>
    <lineage>
        <taxon>Bacteria</taxon>
        <taxon>Pseudomonadati</taxon>
        <taxon>Pseudomonadota</taxon>
        <taxon>Alphaproteobacteria</taxon>
        <taxon>Hyphomicrobiales</taxon>
        <taxon>Methylobacteriaceae</taxon>
        <taxon>Microvirga</taxon>
    </lineage>
</organism>
<evidence type="ECO:0000256" key="1">
    <source>
        <dbReference type="ARBA" id="ARBA00023015"/>
    </source>
</evidence>
<evidence type="ECO:0000256" key="3">
    <source>
        <dbReference type="ARBA" id="ARBA00023163"/>
    </source>
</evidence>
<dbReference type="Pfam" id="PF12833">
    <property type="entry name" value="HTH_18"/>
    <property type="match status" value="1"/>
</dbReference>
<dbReference type="Pfam" id="PF12625">
    <property type="entry name" value="Arabinose_bd"/>
    <property type="match status" value="1"/>
</dbReference>
<reference evidence="5 6" key="1">
    <citation type="submission" date="2020-11" db="EMBL/GenBank/DDBJ databases">
        <authorList>
            <person name="Kim M.K."/>
        </authorList>
    </citation>
    <scope>NUCLEOTIDE SEQUENCE [LARGE SCALE GENOMIC DNA]</scope>
    <source>
        <strain evidence="5 6">BT290</strain>
    </source>
</reference>